<gene>
    <name evidence="1" type="primary">PB2</name>
</gene>
<reference evidence="1 2" key="1">
    <citation type="submission" date="2020-07" db="EMBL/GenBank/DDBJ databases">
        <authorList>
            <person name="Feng K.H."/>
            <person name="Tesh R.B."/>
            <person name="Allison A.B."/>
        </authorList>
    </citation>
    <scope>NUCLEOTIDE SEQUENCE [LARGE SCALE GENOMIC DNA]</scope>
    <source>
        <strain evidence="1">Ib An 38918</strain>
    </source>
</reference>
<dbReference type="KEGG" id="vg:62675781"/>
<protein>
    <submittedName>
        <fullName evidence="1">Polymerase basic 2 protein</fullName>
    </submittedName>
</protein>
<evidence type="ECO:0000313" key="2">
    <source>
        <dbReference type="Proteomes" id="UP000613587"/>
    </source>
</evidence>
<name>A0A7T8IS28_9ORTO</name>
<dbReference type="EMBL" id="MT774253">
    <property type="protein sequence ID" value="QQO86212.1"/>
    <property type="molecule type" value="Viral_cRNA"/>
</dbReference>
<organism evidence="1 2">
    <name type="scientific">Lake Chad virus</name>
    <dbReference type="NCBI Taxonomy" id="688438"/>
    <lineage>
        <taxon>Viruses</taxon>
        <taxon>Riboviria</taxon>
        <taxon>Orthornavirae</taxon>
        <taxon>Negarnaviricota</taxon>
        <taxon>Polyploviricotina</taxon>
        <taxon>Insthoviricetes</taxon>
        <taxon>Articulavirales</taxon>
        <taxon>Orthomyxoviridae</taxon>
        <taxon>Quaranjavirus</taxon>
        <taxon>Quaranjavirus chadense</taxon>
    </lineage>
</organism>
<keyword evidence="2" id="KW-1185">Reference proteome</keyword>
<accession>A0A7T8IS28</accession>
<sequence>MDPNAEQVKARKSRLMNVVRRINSASNEVLSDRVFELLRSNPVCNKRVLTKYARVVKDPDPIATTQLLMGQKYPILVKEKYLKFFTEDERKANFAEEEDCRRPGWKRSTRTALNIWLNKDIEISEDTKKVIKVLYENSFEMVKDYYKHNWSKAVIKYGIVPKERQVVATRSVLVDVPREYRQKAVVEIIQPGFNLNQPEVKIYVDKILEKVGHRLVLGMSIVDQARVLLNSLDPRRRMLPVAVTLHDNLAQHSISYYGNNWMVHHLPGRSYDTPGDSNDLRKSCVLIMREILKVKAERRREHLTKITKGEQKLAEVLQRTKENYAVKVIKSLLGMQCSKAHDYFGTEMIIETAVERSRLVTSNGGVTWREYIGLERIYFKHDDMRGWYAHDGPLLKEIVFSRTEKSIFINLLVNIANYIRYDWVARPGGIAKELRRATLEEVTLSPWSFLGTTREIWNNFWSRLDSSYFPTSDDMRNYLQMGEGSIKIRCVLETEVPGEVEVTYRVTEEGDLEEIGGRSRIPKIDVVSKCKEKYLDGTWSSNDMVFIPILHPTVCLPKSIEFQMNRKELYSDIQNYKFSNYNSHCPYLLPAHERASFCNTARMMLYGASTQLRKWPRIYLAFLYCFAGHPETPVLSKLRKTRFLTYDEIDLYAQWGVFRHNPANNSWLVFNEEWKGLSDEFSFPGSLANSALVGYRLENVQQGKRKNEEGLMDLKDGMRALENKLDGSGMYVRVAQGVQFLVRDRTAGEKRRVAMKRGLERVEEDRTRDIIMSAPRKMIRKK</sequence>
<dbReference type="Proteomes" id="UP000613587">
    <property type="component" value="Genome"/>
</dbReference>
<proteinExistence type="predicted"/>
<dbReference type="GeneID" id="62675781"/>
<evidence type="ECO:0000313" key="1">
    <source>
        <dbReference type="EMBL" id="QQO86212.1"/>
    </source>
</evidence>
<dbReference type="RefSeq" id="YP_009987459.1">
    <property type="nucleotide sequence ID" value="NC_052680.1"/>
</dbReference>